<sequence length="151" mass="16444">MKPLLVIVTLLALSGCGFFFGPGYGSADHQYFAEPPVVVKVGDHYALRWRYGSMGFYFRPRYEVRDASLVFSLQGTSSSGSVSGKTQEMLIEGDNAIAALKKGGAFWWEPDRSLTPISIKEEANQVPEPTSGSVTPRADARVVPPPPVAHR</sequence>
<accession>B1ZTZ6</accession>
<feature type="region of interest" description="Disordered" evidence="1">
    <location>
        <begin position="118"/>
        <end position="151"/>
    </location>
</feature>
<reference evidence="2 3" key="1">
    <citation type="journal article" date="2011" name="J. Bacteriol.">
        <title>Genome sequence of the verrucomicrobium Opitutus terrae PB90-1, an abundant inhabitant of rice paddy soil ecosystems.</title>
        <authorList>
            <person name="van Passel M.W."/>
            <person name="Kant R."/>
            <person name="Palva A."/>
            <person name="Copeland A."/>
            <person name="Lucas S."/>
            <person name="Lapidus A."/>
            <person name="Glavina del Rio T."/>
            <person name="Pitluck S."/>
            <person name="Goltsman E."/>
            <person name="Clum A."/>
            <person name="Sun H."/>
            <person name="Schmutz J."/>
            <person name="Larimer F.W."/>
            <person name="Land M.L."/>
            <person name="Hauser L."/>
            <person name="Kyrpides N."/>
            <person name="Mikhailova N."/>
            <person name="Richardson P.P."/>
            <person name="Janssen P.H."/>
            <person name="de Vos W.M."/>
            <person name="Smidt H."/>
        </authorList>
    </citation>
    <scope>NUCLEOTIDE SEQUENCE [LARGE SCALE GENOMIC DNA]</scope>
    <source>
        <strain evidence="3">DSM 11246 / JCM 15787 / PB90-1</strain>
    </source>
</reference>
<evidence type="ECO:0000256" key="1">
    <source>
        <dbReference type="SAM" id="MobiDB-lite"/>
    </source>
</evidence>
<dbReference type="KEGG" id="ote:Oter_2596"/>
<dbReference type="RefSeq" id="WP_012375413.1">
    <property type="nucleotide sequence ID" value="NC_010571.1"/>
</dbReference>
<proteinExistence type="predicted"/>
<evidence type="ECO:0000313" key="2">
    <source>
        <dbReference type="EMBL" id="ACB75878.1"/>
    </source>
</evidence>
<evidence type="ECO:0000313" key="3">
    <source>
        <dbReference type="Proteomes" id="UP000007013"/>
    </source>
</evidence>
<dbReference type="PROSITE" id="PS51257">
    <property type="entry name" value="PROKAR_LIPOPROTEIN"/>
    <property type="match status" value="1"/>
</dbReference>
<keyword evidence="3" id="KW-1185">Reference proteome</keyword>
<organism evidence="2 3">
    <name type="scientific">Opitutus terrae (strain DSM 11246 / JCM 15787 / PB90-1)</name>
    <dbReference type="NCBI Taxonomy" id="452637"/>
    <lineage>
        <taxon>Bacteria</taxon>
        <taxon>Pseudomonadati</taxon>
        <taxon>Verrucomicrobiota</taxon>
        <taxon>Opitutia</taxon>
        <taxon>Opitutales</taxon>
        <taxon>Opitutaceae</taxon>
        <taxon>Opitutus</taxon>
    </lineage>
</organism>
<dbReference type="HOGENOM" id="CLU_1729547_0_0_0"/>
<dbReference type="Proteomes" id="UP000007013">
    <property type="component" value="Chromosome"/>
</dbReference>
<dbReference type="EMBL" id="CP001032">
    <property type="protein sequence ID" value="ACB75878.1"/>
    <property type="molecule type" value="Genomic_DNA"/>
</dbReference>
<gene>
    <name evidence="2" type="ordered locus">Oter_2596</name>
</gene>
<evidence type="ECO:0008006" key="4">
    <source>
        <dbReference type="Google" id="ProtNLM"/>
    </source>
</evidence>
<dbReference type="eggNOG" id="ENOG502ZQFY">
    <property type="taxonomic scope" value="Bacteria"/>
</dbReference>
<dbReference type="STRING" id="452637.Oter_2596"/>
<protein>
    <recommendedName>
        <fullName evidence="4">Lipoprotein</fullName>
    </recommendedName>
</protein>
<name>B1ZTZ6_OPITP</name>
<dbReference type="AlphaFoldDB" id="B1ZTZ6"/>